<reference evidence="1 2" key="1">
    <citation type="submission" date="2024-07" db="EMBL/GenBank/DDBJ databases">
        <title>Chromosome-level genome assembly of the water stick insect Ranatra chinensis (Heteroptera: Nepidae).</title>
        <authorList>
            <person name="Liu X."/>
        </authorList>
    </citation>
    <scope>NUCLEOTIDE SEQUENCE [LARGE SCALE GENOMIC DNA]</scope>
    <source>
        <strain evidence="1">Cailab_2021Rc</strain>
        <tissue evidence="1">Muscle</tissue>
    </source>
</reference>
<evidence type="ECO:0000313" key="1">
    <source>
        <dbReference type="EMBL" id="KAL1130376.1"/>
    </source>
</evidence>
<organism evidence="1 2">
    <name type="scientific">Ranatra chinensis</name>
    <dbReference type="NCBI Taxonomy" id="642074"/>
    <lineage>
        <taxon>Eukaryota</taxon>
        <taxon>Metazoa</taxon>
        <taxon>Ecdysozoa</taxon>
        <taxon>Arthropoda</taxon>
        <taxon>Hexapoda</taxon>
        <taxon>Insecta</taxon>
        <taxon>Pterygota</taxon>
        <taxon>Neoptera</taxon>
        <taxon>Paraneoptera</taxon>
        <taxon>Hemiptera</taxon>
        <taxon>Heteroptera</taxon>
        <taxon>Panheteroptera</taxon>
        <taxon>Nepomorpha</taxon>
        <taxon>Nepidae</taxon>
        <taxon>Ranatrinae</taxon>
        <taxon>Ranatra</taxon>
    </lineage>
</organism>
<evidence type="ECO:0000313" key="2">
    <source>
        <dbReference type="Proteomes" id="UP001558652"/>
    </source>
</evidence>
<protein>
    <submittedName>
        <fullName evidence="1">Uncharacterized protein</fullName>
    </submittedName>
</protein>
<dbReference type="Pfam" id="PF10175">
    <property type="entry name" value="MPP6"/>
    <property type="match status" value="1"/>
</dbReference>
<proteinExistence type="predicted"/>
<accession>A0ABD0YGD2</accession>
<gene>
    <name evidence="1" type="ORF">AAG570_013314</name>
</gene>
<sequence>MPSYIHCKNLIVGRFSYNGMNPEVERMMNLEKIHRASKSSGEMEKDIADEEMAVVALANKMNKNVTLNCAIDNGQVTAECESDNDGTDEEWEGILKSVNVKTKRS</sequence>
<comment type="caution">
    <text evidence="1">The sequence shown here is derived from an EMBL/GenBank/DDBJ whole genome shotgun (WGS) entry which is preliminary data.</text>
</comment>
<name>A0ABD0YGD2_9HEMI</name>
<keyword evidence="2" id="KW-1185">Reference proteome</keyword>
<dbReference type="AlphaFoldDB" id="A0ABD0YGD2"/>
<dbReference type="Proteomes" id="UP001558652">
    <property type="component" value="Unassembled WGS sequence"/>
</dbReference>
<dbReference type="EMBL" id="JBFDAA010000008">
    <property type="protein sequence ID" value="KAL1130376.1"/>
    <property type="molecule type" value="Genomic_DNA"/>
</dbReference>